<dbReference type="GO" id="GO:0004693">
    <property type="term" value="F:cyclin-dependent protein serine/threonine kinase activity"/>
    <property type="evidence" value="ECO:0007669"/>
    <property type="project" value="TreeGrafter"/>
</dbReference>
<dbReference type="GO" id="GO:0005737">
    <property type="term" value="C:cytoplasm"/>
    <property type="evidence" value="ECO:0007669"/>
    <property type="project" value="TreeGrafter"/>
</dbReference>
<dbReference type="InterPro" id="IPR037770">
    <property type="entry name" value="CDK7"/>
</dbReference>
<keyword evidence="4" id="KW-0723">Serine/threonine-protein kinase</keyword>
<evidence type="ECO:0000313" key="15">
    <source>
        <dbReference type="Proteomes" id="UP000095280"/>
    </source>
</evidence>
<comment type="catalytic activity">
    <reaction evidence="11">
        <text>[DNA-directed RNA polymerase] + ATP = phospho-[DNA-directed RNA polymerase] + ADP + H(+)</text>
        <dbReference type="Rhea" id="RHEA:10216"/>
        <dbReference type="Rhea" id="RHEA-COMP:11321"/>
        <dbReference type="Rhea" id="RHEA-COMP:11322"/>
        <dbReference type="ChEBI" id="CHEBI:15378"/>
        <dbReference type="ChEBI" id="CHEBI:30616"/>
        <dbReference type="ChEBI" id="CHEBI:43176"/>
        <dbReference type="ChEBI" id="CHEBI:68546"/>
        <dbReference type="ChEBI" id="CHEBI:456216"/>
        <dbReference type="EC" id="2.7.11.23"/>
    </reaction>
</comment>
<keyword evidence="15" id="KW-1185">Reference proteome</keyword>
<evidence type="ECO:0000256" key="3">
    <source>
        <dbReference type="ARBA" id="ARBA00013901"/>
    </source>
</evidence>
<keyword evidence="5" id="KW-0597">Phosphoprotein</keyword>
<dbReference type="GO" id="GO:0070985">
    <property type="term" value="C:transcription factor TFIIK complex"/>
    <property type="evidence" value="ECO:0007669"/>
    <property type="project" value="InterPro"/>
</dbReference>
<dbReference type="GO" id="GO:0005524">
    <property type="term" value="F:ATP binding"/>
    <property type="evidence" value="ECO:0007669"/>
    <property type="project" value="UniProtKB-KW"/>
</dbReference>
<accession>A0A1I8JF42</accession>
<organism evidence="15 16">
    <name type="scientific">Macrostomum lignano</name>
    <dbReference type="NCBI Taxonomy" id="282301"/>
    <lineage>
        <taxon>Eukaryota</taxon>
        <taxon>Metazoa</taxon>
        <taxon>Spiralia</taxon>
        <taxon>Lophotrochozoa</taxon>
        <taxon>Platyhelminthes</taxon>
        <taxon>Rhabditophora</taxon>
        <taxon>Macrostomorpha</taxon>
        <taxon>Macrostomida</taxon>
        <taxon>Macrostomidae</taxon>
        <taxon>Macrostomum</taxon>
    </lineage>
</organism>
<dbReference type="PROSITE" id="PS50011">
    <property type="entry name" value="PROTEIN_KINASE_DOM"/>
    <property type="match status" value="1"/>
</dbReference>
<proteinExistence type="inferred from homology"/>
<dbReference type="PROSITE" id="PS00108">
    <property type="entry name" value="PROTEIN_KINASE_ST"/>
    <property type="match status" value="1"/>
</dbReference>
<dbReference type="InterPro" id="IPR050108">
    <property type="entry name" value="CDK"/>
</dbReference>
<dbReference type="GO" id="GO:0045944">
    <property type="term" value="P:positive regulation of transcription by RNA polymerase II"/>
    <property type="evidence" value="ECO:0007669"/>
    <property type="project" value="TreeGrafter"/>
</dbReference>
<evidence type="ECO:0000256" key="2">
    <source>
        <dbReference type="ARBA" id="ARBA00012409"/>
    </source>
</evidence>
<evidence type="ECO:0000256" key="13">
    <source>
        <dbReference type="PIRSR" id="PIRSR637770-2"/>
    </source>
</evidence>
<dbReference type="Pfam" id="PF00069">
    <property type="entry name" value="Pkinase"/>
    <property type="match status" value="1"/>
</dbReference>
<keyword evidence="9 13" id="KW-0067">ATP-binding</keyword>
<protein>
    <recommendedName>
        <fullName evidence="3">Cyclin-dependent kinase 7</fullName>
        <ecNumber evidence="2">2.7.11.23</ecNumber>
    </recommendedName>
    <alternativeName>
        <fullName evidence="10">Cell division protein kinase 7</fullName>
    </alternativeName>
</protein>
<dbReference type="InterPro" id="IPR008271">
    <property type="entry name" value="Ser/Thr_kinase_AS"/>
</dbReference>
<dbReference type="InterPro" id="IPR000719">
    <property type="entry name" value="Prot_kinase_dom"/>
</dbReference>
<dbReference type="PANTHER" id="PTHR24056">
    <property type="entry name" value="CELL DIVISION PROTEIN KINASE"/>
    <property type="match status" value="1"/>
</dbReference>
<evidence type="ECO:0000259" key="14">
    <source>
        <dbReference type="PROSITE" id="PS50011"/>
    </source>
</evidence>
<dbReference type="FunFam" id="1.10.510.10:FF:000624">
    <property type="entry name" value="Mitogen-activated protein kinase"/>
    <property type="match status" value="1"/>
</dbReference>
<keyword evidence="7 13" id="KW-0547">Nucleotide-binding</keyword>
<feature type="binding site" evidence="13">
    <location>
        <position position="43"/>
    </location>
    <ligand>
        <name>ATP</name>
        <dbReference type="ChEBI" id="CHEBI:30616"/>
    </ligand>
</feature>
<dbReference type="PANTHER" id="PTHR24056:SF0">
    <property type="entry name" value="CYCLIN-DEPENDENT KINASE 7"/>
    <property type="match status" value="1"/>
</dbReference>
<dbReference type="InterPro" id="IPR011009">
    <property type="entry name" value="Kinase-like_dom_sf"/>
</dbReference>
<evidence type="ECO:0000256" key="11">
    <source>
        <dbReference type="ARBA" id="ARBA00049280"/>
    </source>
</evidence>
<evidence type="ECO:0000256" key="10">
    <source>
        <dbReference type="ARBA" id="ARBA00029738"/>
    </source>
</evidence>
<keyword evidence="8" id="KW-0418">Kinase</keyword>
<evidence type="ECO:0000256" key="6">
    <source>
        <dbReference type="ARBA" id="ARBA00022679"/>
    </source>
</evidence>
<dbReference type="SMART" id="SM00220">
    <property type="entry name" value="S_TKc"/>
    <property type="match status" value="1"/>
</dbReference>
<feature type="active site" description="Proton acceptor" evidence="12">
    <location>
        <position position="139"/>
    </location>
</feature>
<keyword evidence="6" id="KW-0808">Transferase</keyword>
<feature type="domain" description="Protein kinase" evidence="14">
    <location>
        <begin position="14"/>
        <end position="297"/>
    </location>
</feature>
<dbReference type="CDD" id="cd07841">
    <property type="entry name" value="STKc_CDK7"/>
    <property type="match status" value="1"/>
</dbReference>
<sequence length="372" mass="41018">MDTLLAANPKSRRYEKIDYFDEGQYALVYKARDTHNGRLVAIKKVKSGTREDIADGVNRTALREIKLLRELLHDNVIRLLDAFGDDGNVNLVFEIMHTDLEKLVHDQSVVLSPSHIKNIVLQCLRGLDYMHANFVLHRDIKSNNIFVSATGQVKLGDFGLARMYGSPNRPLTNQVVTRWYRCPELLLGAKIYGPGVDMWAAGCVFAELLRRTALFPGESDIMQLSKIYHLLGTPNLEDWPEVAQLENYLQFKECQPVPLHDVFTAATNDLLDLMQGLLRLNPAKRLTAAEALTMPYFVMPPAPCTNQQIPLGGGGGRGFDGGVIGGVASYHSNQSATTRNHILPGSNGGSGGGLSVPPAAKVARRLQFDSGR</sequence>
<evidence type="ECO:0000313" key="16">
    <source>
        <dbReference type="WBParaSite" id="maker-uti_cns_0047218-snap-gene-0.7-mRNA-1"/>
    </source>
</evidence>
<comment type="similarity">
    <text evidence="1">Belongs to the protein kinase superfamily. CMGC Ser/Thr protein kinase family. CDC2/CDKX subfamily.</text>
</comment>
<dbReference type="EC" id="2.7.11.23" evidence="2"/>
<evidence type="ECO:0000256" key="7">
    <source>
        <dbReference type="ARBA" id="ARBA00022741"/>
    </source>
</evidence>
<evidence type="ECO:0000256" key="1">
    <source>
        <dbReference type="ARBA" id="ARBA00006485"/>
    </source>
</evidence>
<dbReference type="Gene3D" id="3.30.200.20">
    <property type="entry name" value="Phosphorylase Kinase, domain 1"/>
    <property type="match status" value="1"/>
</dbReference>
<dbReference type="Gene3D" id="1.10.510.10">
    <property type="entry name" value="Transferase(Phosphotransferase) domain 1"/>
    <property type="match status" value="1"/>
</dbReference>
<dbReference type="SUPFAM" id="SSF56112">
    <property type="entry name" value="Protein kinase-like (PK-like)"/>
    <property type="match status" value="1"/>
</dbReference>
<dbReference type="AlphaFoldDB" id="A0A1I8JF42"/>
<evidence type="ECO:0000256" key="8">
    <source>
        <dbReference type="ARBA" id="ARBA00022777"/>
    </source>
</evidence>
<evidence type="ECO:0000256" key="9">
    <source>
        <dbReference type="ARBA" id="ARBA00022840"/>
    </source>
</evidence>
<reference evidence="16" key="1">
    <citation type="submission" date="2016-11" db="UniProtKB">
        <authorList>
            <consortium name="WormBaseParasite"/>
        </authorList>
    </citation>
    <scope>IDENTIFICATION</scope>
</reference>
<evidence type="ECO:0000256" key="4">
    <source>
        <dbReference type="ARBA" id="ARBA00022527"/>
    </source>
</evidence>
<dbReference type="GO" id="GO:0008353">
    <property type="term" value="F:RNA polymerase II CTD heptapeptide repeat kinase activity"/>
    <property type="evidence" value="ECO:0007669"/>
    <property type="project" value="UniProtKB-EC"/>
</dbReference>
<dbReference type="Proteomes" id="UP000095280">
    <property type="component" value="Unplaced"/>
</dbReference>
<dbReference type="WBParaSite" id="maker-uti_cns_0047218-snap-gene-0.7-mRNA-1">
    <property type="protein sequence ID" value="maker-uti_cns_0047218-snap-gene-0.7-mRNA-1"/>
    <property type="gene ID" value="maker-uti_cns_0047218-snap-gene-0.7"/>
</dbReference>
<name>A0A1I8JF42_9PLAT</name>
<evidence type="ECO:0000256" key="5">
    <source>
        <dbReference type="ARBA" id="ARBA00022553"/>
    </source>
</evidence>
<evidence type="ECO:0000256" key="12">
    <source>
        <dbReference type="PIRSR" id="PIRSR637770-1"/>
    </source>
</evidence>